<accession>A0A183BP39</accession>
<evidence type="ECO:0000313" key="3">
    <source>
        <dbReference type="Proteomes" id="UP000050741"/>
    </source>
</evidence>
<evidence type="ECO:0000256" key="2">
    <source>
        <dbReference type="SAM" id="SignalP"/>
    </source>
</evidence>
<evidence type="ECO:0000256" key="1">
    <source>
        <dbReference type="SAM" id="MobiDB-lite"/>
    </source>
</evidence>
<evidence type="ECO:0000313" key="4">
    <source>
        <dbReference type="WBParaSite" id="GPLIN_000237500"/>
    </source>
</evidence>
<protein>
    <submittedName>
        <fullName evidence="4">Defensin-like protein</fullName>
    </submittedName>
</protein>
<organism evidence="3 4">
    <name type="scientific">Globodera pallida</name>
    <name type="common">Potato cyst nematode worm</name>
    <name type="synonym">Heterodera pallida</name>
    <dbReference type="NCBI Taxonomy" id="36090"/>
    <lineage>
        <taxon>Eukaryota</taxon>
        <taxon>Metazoa</taxon>
        <taxon>Ecdysozoa</taxon>
        <taxon>Nematoda</taxon>
        <taxon>Chromadorea</taxon>
        <taxon>Rhabditida</taxon>
        <taxon>Tylenchina</taxon>
        <taxon>Tylenchomorpha</taxon>
        <taxon>Tylenchoidea</taxon>
        <taxon>Heteroderidae</taxon>
        <taxon>Heteroderinae</taxon>
        <taxon>Globodera</taxon>
    </lineage>
</organism>
<sequence>MNFTTIAIITFALFFCAASAGLCTSSPKTAQSDNTPPHRWSTAQSPGLTPQWITASSPSSGRYSEEKIKDAIAYVHQTNPDFNRLDSTPLKTTSNDCSQGVPCRGHCYKECSHNDECIVGNLGLCSILNPLLCNLSVCLVQLPEIFREQYWDGGCHTKCNSVKTCGVGVCLCPLELLDILGRDAAGICLKLC</sequence>
<reference evidence="3" key="1">
    <citation type="submission" date="2014-05" db="EMBL/GenBank/DDBJ databases">
        <title>The genome and life-stage specific transcriptomes of Globodera pallida elucidate key aspects of plant parasitism by a cyst nematode.</title>
        <authorList>
            <person name="Cotton J.A."/>
            <person name="Lilley C.J."/>
            <person name="Jones L.M."/>
            <person name="Kikuchi T."/>
            <person name="Reid A.J."/>
            <person name="Thorpe P."/>
            <person name="Tsai I.J."/>
            <person name="Beasley H."/>
            <person name="Blok V."/>
            <person name="Cock P.J.A."/>
            <person name="Van den Akker S.E."/>
            <person name="Holroyd N."/>
            <person name="Hunt M."/>
            <person name="Mantelin S."/>
            <person name="Naghra H."/>
            <person name="Pain A."/>
            <person name="Palomares-Rius J.E."/>
            <person name="Zarowiecki M."/>
            <person name="Berriman M."/>
            <person name="Jones J.T."/>
            <person name="Urwin P.E."/>
        </authorList>
    </citation>
    <scope>NUCLEOTIDE SEQUENCE [LARGE SCALE GENOMIC DNA]</scope>
    <source>
        <strain evidence="3">Lindley</strain>
    </source>
</reference>
<dbReference type="AlphaFoldDB" id="A0A183BP39"/>
<keyword evidence="3" id="KW-1185">Reference proteome</keyword>
<proteinExistence type="predicted"/>
<dbReference type="Proteomes" id="UP000050741">
    <property type="component" value="Unassembled WGS sequence"/>
</dbReference>
<name>A0A183BP39_GLOPA</name>
<feature type="chain" id="PRO_5008146419" evidence="2">
    <location>
        <begin position="21"/>
        <end position="192"/>
    </location>
</feature>
<feature type="signal peptide" evidence="2">
    <location>
        <begin position="1"/>
        <end position="20"/>
    </location>
</feature>
<dbReference type="WBParaSite" id="GPLIN_000237500">
    <property type="protein sequence ID" value="GPLIN_000237500"/>
    <property type="gene ID" value="GPLIN_000237500"/>
</dbReference>
<keyword evidence="2" id="KW-0732">Signal</keyword>
<feature type="region of interest" description="Disordered" evidence="1">
    <location>
        <begin position="27"/>
        <end position="62"/>
    </location>
</feature>
<reference evidence="4" key="2">
    <citation type="submission" date="2016-06" db="UniProtKB">
        <authorList>
            <consortium name="WormBaseParasite"/>
        </authorList>
    </citation>
    <scope>IDENTIFICATION</scope>
</reference>